<comment type="caution">
    <text evidence="9">The sequence shown here is derived from an EMBL/GenBank/DDBJ whole genome shotgun (WGS) entry which is preliminary data.</text>
</comment>
<reference evidence="9" key="1">
    <citation type="submission" date="2021-03" db="EMBL/GenBank/DDBJ databases">
        <authorList>
            <person name="Bekaert M."/>
        </authorList>
    </citation>
    <scope>NUCLEOTIDE SEQUENCE</scope>
</reference>
<feature type="compositionally biased region" description="Polar residues" evidence="7">
    <location>
        <begin position="459"/>
        <end position="473"/>
    </location>
</feature>
<name>A0A8S3TC27_MYTED</name>
<dbReference type="GO" id="GO:0007015">
    <property type="term" value="P:actin filament organization"/>
    <property type="evidence" value="ECO:0007669"/>
    <property type="project" value="TreeGrafter"/>
</dbReference>
<dbReference type="GO" id="GO:0051015">
    <property type="term" value="F:actin filament binding"/>
    <property type="evidence" value="ECO:0007669"/>
    <property type="project" value="TreeGrafter"/>
</dbReference>
<evidence type="ECO:0000256" key="3">
    <source>
        <dbReference type="ARBA" id="ARBA00023123"/>
    </source>
</evidence>
<dbReference type="GO" id="GO:0005737">
    <property type="term" value="C:cytoplasm"/>
    <property type="evidence" value="ECO:0007669"/>
    <property type="project" value="TreeGrafter"/>
</dbReference>
<dbReference type="Gene3D" id="1.20.120.720">
    <property type="entry name" value="Myosin VI head, motor domain, U50 subdomain"/>
    <property type="match status" value="1"/>
</dbReference>
<feature type="domain" description="Myosin motor" evidence="8">
    <location>
        <begin position="106"/>
        <end position="834"/>
    </location>
</feature>
<dbReference type="PANTHER" id="PTHR13140:SF498">
    <property type="entry name" value="DACHS, ISOFORM E"/>
    <property type="match status" value="1"/>
</dbReference>
<dbReference type="Gene3D" id="1.20.5.4820">
    <property type="match status" value="1"/>
</dbReference>
<dbReference type="GO" id="GO:0016020">
    <property type="term" value="C:membrane"/>
    <property type="evidence" value="ECO:0007669"/>
    <property type="project" value="TreeGrafter"/>
</dbReference>
<dbReference type="SMART" id="SM00242">
    <property type="entry name" value="MYSc"/>
    <property type="match status" value="1"/>
</dbReference>
<accession>A0A8S3TC27</accession>
<dbReference type="InterPro" id="IPR036961">
    <property type="entry name" value="Kinesin_motor_dom_sf"/>
</dbReference>
<dbReference type="InterPro" id="IPR001609">
    <property type="entry name" value="Myosin_head_motor_dom-like"/>
</dbReference>
<sequence length="996" mass="112765">MGESSNDSDAAASSETSVWSMGDNPYWYDLQDIPSAQIPHLERVVQSNSQYYDSDTISSSTETWSWGDNSSCYSTWTNGSSSDSNISDMQKLRDQRSAVDMSVYSCIEDLTHLVGPMTEDTVVRCLQARFYSHLYQNKIGPVIVSVNCNRHKPSYKVMVDPDSQPSLMMKRMIREAVSQHSENGHSQAVIVSGESGSGKTHCAMQLLRQLFDIAGGGPETDAFKHLSATLTVLRSLTSAATITNPECSRAGMFVENFLTDAAIYRTKVHAYLLDRSRVCSIQRFEKNYHIFYQMLSGLSAEEKAKLHLTGHSVHNLRYLSCGNTDFNDMEDKSRFDSWKLCLSVLGIPFSDVMRIFAAVLLLGNVEFVEGTGLELDIVGNNEIKAVAALLGVSGVALYRGFTTKTRNTRGQVCKSLADVNTANATRDSFSKSLYCRTVSAILKRANSLKRPSINSLLSDSTESNIHQEPTSPDSISSRRTSLTCSTSSQFEKTKYDGFISIVDMFGFEVAETNQLEQLCINLCAETIQHFYNTHIFKSTMESLREEEVQTDVDVTYFDNDPILELLSSPRSGIFNILDTECTQPKTSSESFVSKVKIHHRVNNYFFEPLPKSDHQFGIRHFSGRVVYDANNFLPSNRDHLPDDIMWVLSKQNCNFGFATHLFNQEIKQPRENGPKGLKHRILPGGTSKSECKGSVYSDFQLKINNLLKTLVHAKCHFVQCLKSNDRGEMDLYDKDVIIRQLRSLQILETVHLMAGGIPHRMRFKLFNHRYRVFMGLHNPYQLTSPQDQCKIILEKFLKAMDESKLPYVSTQWRIGKKHIFFSEGTRQQLEAMRQEKIHNAAALIQAHWRGLKCRLEWIAVKPRLTKQRESLMSPKPQSHKKDMKKTGVIRKEPYLLDQASKYYNISMEAAPDIPNTRSYCVNGQVKLSYPQIRVIKHDYSAKDTPENVLRKGSEVRVVGPSAKKGHLIVDHKNICYHVPYQMLDIKSVPELPGMNI</sequence>
<evidence type="ECO:0000256" key="1">
    <source>
        <dbReference type="ARBA" id="ARBA00022741"/>
    </source>
</evidence>
<keyword evidence="4 6" id="KW-0505">Motor protein</keyword>
<proteinExistence type="inferred from homology"/>
<protein>
    <submittedName>
        <fullName evidence="9">DACHS</fullName>
    </submittedName>
</protein>
<keyword evidence="2 6" id="KW-0067">ATP-binding</keyword>
<dbReference type="Gene3D" id="1.20.58.530">
    <property type="match status" value="1"/>
</dbReference>
<dbReference type="Gene3D" id="3.40.850.10">
    <property type="entry name" value="Kinesin motor domain"/>
    <property type="match status" value="1"/>
</dbReference>
<evidence type="ECO:0000313" key="10">
    <source>
        <dbReference type="Proteomes" id="UP000683360"/>
    </source>
</evidence>
<keyword evidence="3 6" id="KW-0518">Myosin</keyword>
<organism evidence="9 10">
    <name type="scientific">Mytilus edulis</name>
    <name type="common">Blue mussel</name>
    <dbReference type="NCBI Taxonomy" id="6550"/>
    <lineage>
        <taxon>Eukaryota</taxon>
        <taxon>Metazoa</taxon>
        <taxon>Spiralia</taxon>
        <taxon>Lophotrochozoa</taxon>
        <taxon>Mollusca</taxon>
        <taxon>Bivalvia</taxon>
        <taxon>Autobranchia</taxon>
        <taxon>Pteriomorphia</taxon>
        <taxon>Mytilida</taxon>
        <taxon>Mytiloidea</taxon>
        <taxon>Mytilidae</taxon>
        <taxon>Mytilinae</taxon>
        <taxon>Mytilus</taxon>
    </lineage>
</organism>
<dbReference type="GO" id="GO:0016459">
    <property type="term" value="C:myosin complex"/>
    <property type="evidence" value="ECO:0007669"/>
    <property type="project" value="UniProtKB-KW"/>
</dbReference>
<dbReference type="InterPro" id="IPR027417">
    <property type="entry name" value="P-loop_NTPase"/>
</dbReference>
<gene>
    <name evidence="9" type="ORF">MEDL_43815</name>
</gene>
<dbReference type="PRINTS" id="PR00193">
    <property type="entry name" value="MYOSINHEAVY"/>
</dbReference>
<dbReference type="SUPFAM" id="SSF52540">
    <property type="entry name" value="P-loop containing nucleoside triphosphate hydrolases"/>
    <property type="match status" value="1"/>
</dbReference>
<dbReference type="PANTHER" id="PTHR13140">
    <property type="entry name" value="MYOSIN"/>
    <property type="match status" value="1"/>
</dbReference>
<dbReference type="OrthoDB" id="370884at2759"/>
<dbReference type="GO" id="GO:0005524">
    <property type="term" value="F:ATP binding"/>
    <property type="evidence" value="ECO:0007669"/>
    <property type="project" value="UniProtKB-UniRule"/>
</dbReference>
<dbReference type="AlphaFoldDB" id="A0A8S3TC27"/>
<dbReference type="PROSITE" id="PS51456">
    <property type="entry name" value="MYOSIN_MOTOR"/>
    <property type="match status" value="1"/>
</dbReference>
<evidence type="ECO:0000256" key="7">
    <source>
        <dbReference type="SAM" id="MobiDB-lite"/>
    </source>
</evidence>
<evidence type="ECO:0000256" key="5">
    <source>
        <dbReference type="ARBA" id="ARBA00023203"/>
    </source>
</evidence>
<evidence type="ECO:0000313" key="9">
    <source>
        <dbReference type="EMBL" id="CAG2231044.1"/>
    </source>
</evidence>
<dbReference type="Pfam" id="PF00063">
    <property type="entry name" value="Myosin_head"/>
    <property type="match status" value="2"/>
</dbReference>
<keyword evidence="10" id="KW-1185">Reference proteome</keyword>
<evidence type="ECO:0000256" key="4">
    <source>
        <dbReference type="ARBA" id="ARBA00023175"/>
    </source>
</evidence>
<feature type="binding site" evidence="6">
    <location>
        <begin position="193"/>
        <end position="200"/>
    </location>
    <ligand>
        <name>ATP</name>
        <dbReference type="ChEBI" id="CHEBI:30616"/>
    </ligand>
</feature>
<keyword evidence="1 6" id="KW-0547">Nucleotide-binding</keyword>
<evidence type="ECO:0000256" key="2">
    <source>
        <dbReference type="ARBA" id="ARBA00022840"/>
    </source>
</evidence>
<dbReference type="CDD" id="cd23767">
    <property type="entry name" value="IQCD"/>
    <property type="match status" value="1"/>
</dbReference>
<dbReference type="EMBL" id="CAJPWZ010002131">
    <property type="protein sequence ID" value="CAG2231044.1"/>
    <property type="molecule type" value="Genomic_DNA"/>
</dbReference>
<feature type="region of interest" description="Actin-binding" evidence="6">
    <location>
        <begin position="703"/>
        <end position="725"/>
    </location>
</feature>
<dbReference type="Gene3D" id="1.10.10.820">
    <property type="match status" value="1"/>
</dbReference>
<evidence type="ECO:0000259" key="8">
    <source>
        <dbReference type="PROSITE" id="PS51456"/>
    </source>
</evidence>
<comment type="similarity">
    <text evidence="6">Belongs to the TRAFAC class myosin-kinesin ATPase superfamily. Myosin family.</text>
</comment>
<evidence type="ECO:0000256" key="6">
    <source>
        <dbReference type="PROSITE-ProRule" id="PRU00782"/>
    </source>
</evidence>
<dbReference type="Proteomes" id="UP000683360">
    <property type="component" value="Unassembled WGS sequence"/>
</dbReference>
<dbReference type="GO" id="GO:0003774">
    <property type="term" value="F:cytoskeletal motor activity"/>
    <property type="evidence" value="ECO:0007669"/>
    <property type="project" value="UniProtKB-UniRule"/>
</dbReference>
<keyword evidence="5 6" id="KW-0009">Actin-binding</keyword>
<feature type="region of interest" description="Disordered" evidence="7">
    <location>
        <begin position="459"/>
        <end position="480"/>
    </location>
</feature>